<dbReference type="Gene3D" id="1.10.340.70">
    <property type="match status" value="1"/>
</dbReference>
<name>A0AA39VQM5_ACESA</name>
<gene>
    <name evidence="2" type="ORF">LWI29_013599</name>
</gene>
<dbReference type="InterPro" id="IPR041588">
    <property type="entry name" value="Integrase_H2C2"/>
</dbReference>
<accession>A0AA39VQM5</accession>
<organism evidence="2 3">
    <name type="scientific">Acer saccharum</name>
    <name type="common">Sugar maple</name>
    <dbReference type="NCBI Taxonomy" id="4024"/>
    <lineage>
        <taxon>Eukaryota</taxon>
        <taxon>Viridiplantae</taxon>
        <taxon>Streptophyta</taxon>
        <taxon>Embryophyta</taxon>
        <taxon>Tracheophyta</taxon>
        <taxon>Spermatophyta</taxon>
        <taxon>Magnoliopsida</taxon>
        <taxon>eudicotyledons</taxon>
        <taxon>Gunneridae</taxon>
        <taxon>Pentapetalae</taxon>
        <taxon>rosids</taxon>
        <taxon>malvids</taxon>
        <taxon>Sapindales</taxon>
        <taxon>Sapindaceae</taxon>
        <taxon>Hippocastanoideae</taxon>
        <taxon>Acereae</taxon>
        <taxon>Acer</taxon>
    </lineage>
</organism>
<dbReference type="PANTHER" id="PTHR35046">
    <property type="entry name" value="ZINC KNUCKLE (CCHC-TYPE) FAMILY PROTEIN"/>
    <property type="match status" value="1"/>
</dbReference>
<dbReference type="EMBL" id="JAUESC010000381">
    <property type="protein sequence ID" value="KAK0589390.1"/>
    <property type="molecule type" value="Genomic_DNA"/>
</dbReference>
<dbReference type="Proteomes" id="UP001168877">
    <property type="component" value="Unassembled WGS sequence"/>
</dbReference>
<evidence type="ECO:0000259" key="1">
    <source>
        <dbReference type="Pfam" id="PF17921"/>
    </source>
</evidence>
<dbReference type="Pfam" id="PF17921">
    <property type="entry name" value="Integrase_H2C2"/>
    <property type="match status" value="1"/>
</dbReference>
<evidence type="ECO:0000313" key="2">
    <source>
        <dbReference type="EMBL" id="KAK0589390.1"/>
    </source>
</evidence>
<reference evidence="2" key="2">
    <citation type="submission" date="2023-06" db="EMBL/GenBank/DDBJ databases">
        <authorList>
            <person name="Swenson N.G."/>
            <person name="Wegrzyn J.L."/>
            <person name="Mcevoy S.L."/>
        </authorList>
    </citation>
    <scope>NUCLEOTIDE SEQUENCE</scope>
    <source>
        <strain evidence="2">NS2018</strain>
        <tissue evidence="2">Leaf</tissue>
    </source>
</reference>
<evidence type="ECO:0000313" key="3">
    <source>
        <dbReference type="Proteomes" id="UP001168877"/>
    </source>
</evidence>
<protein>
    <recommendedName>
        <fullName evidence="1">Integrase zinc-binding domain-containing protein</fullName>
    </recommendedName>
</protein>
<dbReference type="PANTHER" id="PTHR35046:SF18">
    <property type="entry name" value="RNA-DIRECTED DNA POLYMERASE"/>
    <property type="match status" value="1"/>
</dbReference>
<proteinExistence type="predicted"/>
<reference evidence="2" key="1">
    <citation type="journal article" date="2022" name="Plant J.">
        <title>Strategies of tolerance reflected in two North American maple genomes.</title>
        <authorList>
            <person name="McEvoy S.L."/>
            <person name="Sezen U.U."/>
            <person name="Trouern-Trend A."/>
            <person name="McMahon S.M."/>
            <person name="Schaberg P.G."/>
            <person name="Yang J."/>
            <person name="Wegrzyn J.L."/>
            <person name="Swenson N.G."/>
        </authorList>
    </citation>
    <scope>NUCLEOTIDE SEQUENCE</scope>
    <source>
        <strain evidence="2">NS2018</strain>
    </source>
</reference>
<dbReference type="AlphaFoldDB" id="A0AA39VQM5"/>
<comment type="caution">
    <text evidence="2">The sequence shown here is derived from an EMBL/GenBank/DDBJ whole genome shotgun (WGS) entry which is preliminary data.</text>
</comment>
<feature type="domain" description="Integrase zinc-binding" evidence="1">
    <location>
        <begin position="204"/>
        <end position="257"/>
    </location>
</feature>
<dbReference type="FunFam" id="1.10.340.70:FF:000001">
    <property type="entry name" value="Retrovirus-related Pol polyprotein from transposon gypsy-like Protein"/>
    <property type="match status" value="1"/>
</dbReference>
<sequence>MEYTRPRAKLVTSLGVLELPRWEDVWLAEVCLRIPSQLAKQNGKFPETLLFNTRTRPCPLAYSRKGTILSDSSKECKTPKQGRHDISLSKFFTYLQSNTSARQQSSQDKISARHAAWSAYLQQFIFVLKHKAGTSNRVTDALSSRSNLLSTMGVTILGFDSFRDLLVTDPYFAAIMTAVQAGEKSDFLLVDGFLFRGNQLCVPDCSLRLKILQELHGEGHVGRDRTLQLIKASYFWPTIRREVERYVERCRVCQVSKGKATNAGLYLPLPIPTEPWKDVSMDFVVGLPRTQRGFDSIYVVVDRDHKVVMCVED</sequence>
<keyword evidence="3" id="KW-1185">Reference proteome</keyword>